<dbReference type="GO" id="GO:0034605">
    <property type="term" value="P:cellular response to heat"/>
    <property type="evidence" value="ECO:0007669"/>
    <property type="project" value="TreeGrafter"/>
</dbReference>
<keyword evidence="3" id="KW-0238">DNA-binding</keyword>
<dbReference type="EMBL" id="CACVBM020000754">
    <property type="protein sequence ID" value="CAA7022909.1"/>
    <property type="molecule type" value="Genomic_DNA"/>
</dbReference>
<organism evidence="7 8">
    <name type="scientific">Microthlaspi erraticum</name>
    <dbReference type="NCBI Taxonomy" id="1685480"/>
    <lineage>
        <taxon>Eukaryota</taxon>
        <taxon>Viridiplantae</taxon>
        <taxon>Streptophyta</taxon>
        <taxon>Embryophyta</taxon>
        <taxon>Tracheophyta</taxon>
        <taxon>Spermatophyta</taxon>
        <taxon>Magnoliopsida</taxon>
        <taxon>eudicotyledons</taxon>
        <taxon>Gunneridae</taxon>
        <taxon>Pentapetalae</taxon>
        <taxon>rosids</taxon>
        <taxon>malvids</taxon>
        <taxon>Brassicales</taxon>
        <taxon>Brassicaceae</taxon>
        <taxon>Coluteocarpeae</taxon>
        <taxon>Microthlaspi</taxon>
    </lineage>
</organism>
<dbReference type="SMART" id="SM00415">
    <property type="entry name" value="HSF"/>
    <property type="match status" value="2"/>
</dbReference>
<dbReference type="PANTHER" id="PTHR10015">
    <property type="entry name" value="HEAT SHOCK TRANSCRIPTION FACTOR"/>
    <property type="match status" value="1"/>
</dbReference>
<evidence type="ECO:0000313" key="7">
    <source>
        <dbReference type="EMBL" id="CAA7022909.1"/>
    </source>
</evidence>
<gene>
    <name evidence="7" type="ORF">MERR_LOCUS10144</name>
</gene>
<evidence type="ECO:0000256" key="3">
    <source>
        <dbReference type="ARBA" id="ARBA00023125"/>
    </source>
</evidence>
<dbReference type="PANTHER" id="PTHR10015:SF427">
    <property type="entry name" value="HEAT SHOCK FACTOR PROTEIN"/>
    <property type="match status" value="1"/>
</dbReference>
<dbReference type="GO" id="GO:0000978">
    <property type="term" value="F:RNA polymerase II cis-regulatory region sequence-specific DNA binding"/>
    <property type="evidence" value="ECO:0007669"/>
    <property type="project" value="TreeGrafter"/>
</dbReference>
<protein>
    <recommendedName>
        <fullName evidence="6">HSF-type DNA-binding domain-containing protein</fullName>
    </recommendedName>
</protein>
<dbReference type="Proteomes" id="UP000467841">
    <property type="component" value="Unassembled WGS sequence"/>
</dbReference>
<keyword evidence="8" id="KW-1185">Reference proteome</keyword>
<accession>A0A6D2I899</accession>
<evidence type="ECO:0000259" key="6">
    <source>
        <dbReference type="SMART" id="SM00415"/>
    </source>
</evidence>
<dbReference type="InterPro" id="IPR036388">
    <property type="entry name" value="WH-like_DNA-bd_sf"/>
</dbReference>
<evidence type="ECO:0000313" key="8">
    <source>
        <dbReference type="Proteomes" id="UP000467841"/>
    </source>
</evidence>
<sequence>MNWNDKCLKGEKPERDESVSEVVMSWAKRHEQYKDLLKDVEFWFPNNQGDFSFLRKLYEMVDDPSTDSIVSWSQSGKSFIVWNESEFTKDVLPRCLQYSEMKNFTHQLDNLGFKKGESEQWQYGCDYFVRGQPPQPQPQPKMTTERKRELENSMDQMLALRSLWRPKRCKSGLEITRSFIKRHQHIEGIDEIFNLKSLVGDPDGDDCSNDPAPPLRTGPSLLLELYKVVDDPSTDSTVSWSQSGNSVIIWNEYEFCKEHLLPRCSKFKDMSQYTGWLVSWGFRKVESSAPWEYACEYFVRGKPLFTPNKWLTGTPSSGLEPVPDYVRNFERNVETNLKRVLARRLRGSR</sequence>
<feature type="domain" description="HSF-type DNA-binding" evidence="6">
    <location>
        <begin position="217"/>
        <end position="309"/>
    </location>
</feature>
<feature type="domain" description="HSF-type DNA-binding" evidence="6">
    <location>
        <begin position="49"/>
        <end position="148"/>
    </location>
</feature>
<dbReference type="InterPro" id="IPR000232">
    <property type="entry name" value="HSF_DNA-bd"/>
</dbReference>
<dbReference type="OrthoDB" id="60033at2759"/>
<dbReference type="GO" id="GO:0005634">
    <property type="term" value="C:nucleus"/>
    <property type="evidence" value="ECO:0007669"/>
    <property type="project" value="UniProtKB-SubCell"/>
</dbReference>
<dbReference type="GO" id="GO:0003700">
    <property type="term" value="F:DNA-binding transcription factor activity"/>
    <property type="evidence" value="ECO:0007669"/>
    <property type="project" value="InterPro"/>
</dbReference>
<comment type="caution">
    <text evidence="7">The sequence shown here is derived from an EMBL/GenBank/DDBJ whole genome shotgun (WGS) entry which is preliminary data.</text>
</comment>
<evidence type="ECO:0000256" key="1">
    <source>
        <dbReference type="ARBA" id="ARBA00004123"/>
    </source>
</evidence>
<evidence type="ECO:0000256" key="5">
    <source>
        <dbReference type="RuleBase" id="RU004020"/>
    </source>
</evidence>
<keyword evidence="2" id="KW-0346">Stress response</keyword>
<dbReference type="SUPFAM" id="SSF46785">
    <property type="entry name" value="Winged helix' DNA-binding domain"/>
    <property type="match status" value="2"/>
</dbReference>
<dbReference type="Pfam" id="PF00447">
    <property type="entry name" value="HSF_DNA-bind"/>
    <property type="match status" value="2"/>
</dbReference>
<reference evidence="7" key="1">
    <citation type="submission" date="2020-01" db="EMBL/GenBank/DDBJ databases">
        <authorList>
            <person name="Mishra B."/>
        </authorList>
    </citation>
    <scope>NUCLEOTIDE SEQUENCE [LARGE SCALE GENOMIC DNA]</scope>
</reference>
<proteinExistence type="inferred from homology"/>
<keyword evidence="4" id="KW-0539">Nucleus</keyword>
<name>A0A6D2I899_9BRAS</name>
<dbReference type="PRINTS" id="PR00056">
    <property type="entry name" value="HSFDOMAIN"/>
</dbReference>
<evidence type="ECO:0000256" key="4">
    <source>
        <dbReference type="ARBA" id="ARBA00023242"/>
    </source>
</evidence>
<dbReference type="GO" id="GO:0006357">
    <property type="term" value="P:regulation of transcription by RNA polymerase II"/>
    <property type="evidence" value="ECO:0007669"/>
    <property type="project" value="TreeGrafter"/>
</dbReference>
<evidence type="ECO:0000256" key="2">
    <source>
        <dbReference type="ARBA" id="ARBA00023016"/>
    </source>
</evidence>
<dbReference type="AlphaFoldDB" id="A0A6D2I899"/>
<comment type="subcellular location">
    <subcellularLocation>
        <location evidence="1">Nucleus</location>
    </subcellularLocation>
</comment>
<comment type="similarity">
    <text evidence="5">Belongs to the HSF family.</text>
</comment>
<dbReference type="InterPro" id="IPR036390">
    <property type="entry name" value="WH_DNA-bd_sf"/>
</dbReference>
<dbReference type="Gene3D" id="1.10.10.10">
    <property type="entry name" value="Winged helix-like DNA-binding domain superfamily/Winged helix DNA-binding domain"/>
    <property type="match status" value="2"/>
</dbReference>